<sequence length="471" mass="49563">MDARSDAGAAKQEQPAGSAAAAAAAVTRASDTFIFPLWIDVYTGAVCSRGDGGEGLAELRQFAGSGGKFTAVVPGNTDGRGFRVGDNGVNCHGPTAAPSTSSVAAIGGKVQAAGNAEALVAAAEAAKMGEWELELAGAAAAAVPAEDVSPLRRGTRSVRTLAACACSSCGDAIIASGTNGSYSLANSSSSSPPPLVVLQPQEPPVPRPPPYVRAYTDGRSPSFKLPLPYQVLAQVTLGLYVGWPYLLLMLAVAALWGSVTAAVVLAVLMLAGSLGSLLWPGHPMYCLAASCVFYVPLWRHIKSWMGAAPAHRDTAMHLLKTRGSVAVLPGGIAEMFAQAEVGGSERERIKMLGRRGFVRLALETGVPIVPVYHFGNSQLLSFGPAALQPLSRKLRVALGTIMGLWGLPVPRPQPLFMCIGRAVRVPYTDPHDERFEQLVDETLEKVVAAFQRLYNEYGSEYGWPDRPLEVW</sequence>
<keyword evidence="7 11" id="KW-1133">Transmembrane helix</keyword>
<evidence type="ECO:0000313" key="12">
    <source>
        <dbReference type="EMBL" id="EFJ49248.1"/>
    </source>
</evidence>
<dbReference type="KEGG" id="vcn:VOLCADRAFT_89965"/>
<protein>
    <recommendedName>
        <fullName evidence="11">Acyltransferase</fullName>
        <ecNumber evidence="11">2.3.1.-</ecNumber>
    </recommendedName>
</protein>
<reference evidence="12 13" key="1">
    <citation type="journal article" date="2010" name="Science">
        <title>Genomic analysis of organismal complexity in the multicellular green alga Volvox carteri.</title>
        <authorList>
            <person name="Prochnik S.E."/>
            <person name="Umen J."/>
            <person name="Nedelcu A.M."/>
            <person name="Hallmann A."/>
            <person name="Miller S.M."/>
            <person name="Nishii I."/>
            <person name="Ferris P."/>
            <person name="Kuo A."/>
            <person name="Mitros T."/>
            <person name="Fritz-Laylin L.K."/>
            <person name="Hellsten U."/>
            <person name="Chapman J."/>
            <person name="Simakov O."/>
            <person name="Rensing S.A."/>
            <person name="Terry A."/>
            <person name="Pangilinan J."/>
            <person name="Kapitonov V."/>
            <person name="Jurka J."/>
            <person name="Salamov A."/>
            <person name="Shapiro H."/>
            <person name="Schmutz J."/>
            <person name="Grimwood J."/>
            <person name="Lindquist E."/>
            <person name="Lucas S."/>
            <person name="Grigoriev I.V."/>
            <person name="Schmitt R."/>
            <person name="Kirk D."/>
            <person name="Rokhsar D.S."/>
        </authorList>
    </citation>
    <scope>NUCLEOTIDE SEQUENCE [LARGE SCALE GENOMIC DNA]</scope>
    <source>
        <strain evidence="13">f. Nagariensis / Eve</strain>
    </source>
</reference>
<feature type="transmembrane region" description="Helical" evidence="11">
    <location>
        <begin position="277"/>
        <end position="297"/>
    </location>
</feature>
<dbReference type="GO" id="GO:0005789">
    <property type="term" value="C:endoplasmic reticulum membrane"/>
    <property type="evidence" value="ECO:0007669"/>
    <property type="project" value="UniProtKB-SubCell"/>
</dbReference>
<organism evidence="13">
    <name type="scientific">Volvox carteri f. nagariensis</name>
    <dbReference type="NCBI Taxonomy" id="3068"/>
    <lineage>
        <taxon>Eukaryota</taxon>
        <taxon>Viridiplantae</taxon>
        <taxon>Chlorophyta</taxon>
        <taxon>core chlorophytes</taxon>
        <taxon>Chlorophyceae</taxon>
        <taxon>CS clade</taxon>
        <taxon>Chlamydomonadales</taxon>
        <taxon>Volvocaceae</taxon>
        <taxon>Volvox</taxon>
    </lineage>
</organism>
<gene>
    <name evidence="12" type="ORF">VOLCADRAFT_89965</name>
</gene>
<keyword evidence="9 11" id="KW-0472">Membrane</keyword>
<keyword evidence="6 11" id="KW-0256">Endoplasmic reticulum</keyword>
<evidence type="ECO:0000256" key="6">
    <source>
        <dbReference type="ARBA" id="ARBA00022824"/>
    </source>
</evidence>
<name>D8TT47_VOLCA</name>
<evidence type="ECO:0000256" key="8">
    <source>
        <dbReference type="ARBA" id="ARBA00023098"/>
    </source>
</evidence>
<keyword evidence="13" id="KW-1185">Reference proteome</keyword>
<keyword evidence="3" id="KW-0444">Lipid biosynthesis</keyword>
<dbReference type="InterPro" id="IPR007130">
    <property type="entry name" value="DAGAT"/>
</dbReference>
<evidence type="ECO:0000256" key="2">
    <source>
        <dbReference type="ARBA" id="ARBA00005420"/>
    </source>
</evidence>
<keyword evidence="5 11" id="KW-0812">Transmembrane</keyword>
<evidence type="ECO:0000256" key="3">
    <source>
        <dbReference type="ARBA" id="ARBA00022516"/>
    </source>
</evidence>
<dbReference type="EMBL" id="GL378336">
    <property type="protein sequence ID" value="EFJ49248.1"/>
    <property type="molecule type" value="Genomic_DNA"/>
</dbReference>
<dbReference type="PANTHER" id="PTHR12317:SF63">
    <property type="entry name" value="DIACYLGLYCEROL O-ACYLTRANSFERASE 2"/>
    <property type="match status" value="1"/>
</dbReference>
<accession>D8TT47</accession>
<dbReference type="PANTHER" id="PTHR12317">
    <property type="entry name" value="DIACYLGLYCEROL O-ACYLTRANSFERASE"/>
    <property type="match status" value="1"/>
</dbReference>
<dbReference type="GO" id="GO:0019432">
    <property type="term" value="P:triglyceride biosynthetic process"/>
    <property type="evidence" value="ECO:0007669"/>
    <property type="project" value="TreeGrafter"/>
</dbReference>
<comment type="similarity">
    <text evidence="2 11">Belongs to the diacylglycerol acyltransferase family.</text>
</comment>
<dbReference type="Proteomes" id="UP000001058">
    <property type="component" value="Unassembled WGS sequence"/>
</dbReference>
<evidence type="ECO:0000256" key="7">
    <source>
        <dbReference type="ARBA" id="ARBA00022989"/>
    </source>
</evidence>
<dbReference type="AlphaFoldDB" id="D8TT47"/>
<keyword evidence="8" id="KW-0443">Lipid metabolism</keyword>
<keyword evidence="4 11" id="KW-0808">Transferase</keyword>
<proteinExistence type="inferred from homology"/>
<dbReference type="GeneID" id="9618867"/>
<feature type="transmembrane region" description="Helical" evidence="11">
    <location>
        <begin position="245"/>
        <end position="271"/>
    </location>
</feature>
<dbReference type="SUPFAM" id="SSF69593">
    <property type="entry name" value="Glycerol-3-phosphate (1)-acyltransferase"/>
    <property type="match status" value="1"/>
</dbReference>
<comment type="subcellular location">
    <subcellularLocation>
        <location evidence="1 11">Endoplasmic reticulum membrane</location>
        <topology evidence="1 11">Multi-pass membrane protein</topology>
    </subcellularLocation>
</comment>
<dbReference type="Pfam" id="PF03982">
    <property type="entry name" value="DAGAT"/>
    <property type="match status" value="1"/>
</dbReference>
<evidence type="ECO:0000256" key="4">
    <source>
        <dbReference type="ARBA" id="ARBA00022679"/>
    </source>
</evidence>
<dbReference type="InParanoid" id="D8TT47"/>
<evidence type="ECO:0000256" key="9">
    <source>
        <dbReference type="ARBA" id="ARBA00023136"/>
    </source>
</evidence>
<evidence type="ECO:0000313" key="13">
    <source>
        <dbReference type="Proteomes" id="UP000001058"/>
    </source>
</evidence>
<dbReference type="OrthoDB" id="549054at2759"/>
<evidence type="ECO:0000256" key="5">
    <source>
        <dbReference type="ARBA" id="ARBA00022692"/>
    </source>
</evidence>
<dbReference type="eggNOG" id="KOG0831">
    <property type="taxonomic scope" value="Eukaryota"/>
</dbReference>
<evidence type="ECO:0000256" key="11">
    <source>
        <dbReference type="RuleBase" id="RU367023"/>
    </source>
</evidence>
<dbReference type="RefSeq" id="XP_002949696.1">
    <property type="nucleotide sequence ID" value="XM_002949650.1"/>
</dbReference>
<dbReference type="EC" id="2.3.1.-" evidence="11"/>
<evidence type="ECO:0000256" key="10">
    <source>
        <dbReference type="ARBA" id="ARBA00023315"/>
    </source>
</evidence>
<evidence type="ECO:0000256" key="1">
    <source>
        <dbReference type="ARBA" id="ARBA00004477"/>
    </source>
</evidence>
<dbReference type="GO" id="GO:0004144">
    <property type="term" value="F:diacylglycerol O-acyltransferase activity"/>
    <property type="evidence" value="ECO:0007669"/>
    <property type="project" value="TreeGrafter"/>
</dbReference>
<keyword evidence="10" id="KW-0012">Acyltransferase</keyword>
<dbReference type="STRING" id="3068.D8TT47"/>